<reference evidence="1" key="1">
    <citation type="journal article" date="2021" name="Proc. Natl. Acad. Sci. U.S.A.">
        <title>A Catalog of Tens of Thousands of Viruses from Human Metagenomes Reveals Hidden Associations with Chronic Diseases.</title>
        <authorList>
            <person name="Tisza M.J."/>
            <person name="Buck C.B."/>
        </authorList>
    </citation>
    <scope>NUCLEOTIDE SEQUENCE</scope>
    <source>
        <strain evidence="1">CtOVO10</strain>
    </source>
</reference>
<dbReference type="EMBL" id="BK014806">
    <property type="protein sequence ID" value="DAD76638.1"/>
    <property type="molecule type" value="Genomic_DNA"/>
</dbReference>
<proteinExistence type="predicted"/>
<protein>
    <submittedName>
        <fullName evidence="1">Uncharacterized protein</fullName>
    </submittedName>
</protein>
<accession>A0A8S5M371</accession>
<evidence type="ECO:0000313" key="1">
    <source>
        <dbReference type="EMBL" id="DAD76638.1"/>
    </source>
</evidence>
<name>A0A8S5M371_9CAUD</name>
<sequence>MNCPPSSAAAVPIAQRVQRPGVCALPCVVCLAACDV</sequence>
<organism evidence="1">
    <name type="scientific">Siphoviridae sp. ctOVO10</name>
    <dbReference type="NCBI Taxonomy" id="2826311"/>
    <lineage>
        <taxon>Viruses</taxon>
        <taxon>Duplodnaviria</taxon>
        <taxon>Heunggongvirae</taxon>
        <taxon>Uroviricota</taxon>
        <taxon>Caudoviricetes</taxon>
    </lineage>
</organism>